<dbReference type="EMBL" id="CP071182">
    <property type="protein sequence ID" value="QSO46443.1"/>
    <property type="molecule type" value="Genomic_DNA"/>
</dbReference>
<feature type="compositionally biased region" description="Basic and acidic residues" evidence="4">
    <location>
        <begin position="333"/>
        <end position="348"/>
    </location>
</feature>
<sequence>MGNQSVTIKDVAKAAGVSITTVSRYINKRYESMSVETRERIEKVIEELNYQPNKMAQGLKGQTRTIAVVVVNLGYPFAVSVIRSISSVLSEMGYALLVGESADDTEQEAQLLQSLISQGVDGIIIQTSGQNNELLERIAAEKPVVLIDRQFDVPGAANVITNNQEASRELTERLFQQGYQHVVFVSEEPSNLSTRVERLDGYLAACRAASIPSDVRWVLREDPVSIAALAKDLQSQPPKKPFAVYTANGLVMLELYPKLTHLRYSIPNEMGIATFDEPDWVHVTRPRLTCVRQPTDEMGITAAQTVLRRLTDRPAQVAKPGQVGLVRATNPDSDTKAHPKNRFGERTENQTTVIPSEVIWGDSSSLR</sequence>
<dbReference type="PANTHER" id="PTHR30146">
    <property type="entry name" value="LACI-RELATED TRANSCRIPTIONAL REPRESSOR"/>
    <property type="match status" value="1"/>
</dbReference>
<accession>A0A9X7Z6P6</accession>
<dbReference type="Pfam" id="PF00356">
    <property type="entry name" value="LacI"/>
    <property type="match status" value="1"/>
</dbReference>
<protein>
    <submittedName>
        <fullName evidence="6">LacI family DNA-binding transcriptional regulator</fullName>
    </submittedName>
</protein>
<feature type="region of interest" description="Disordered" evidence="4">
    <location>
        <begin position="325"/>
        <end position="352"/>
    </location>
</feature>
<dbReference type="CDD" id="cd06283">
    <property type="entry name" value="PBP1_RegR_EndR_KdgR-like"/>
    <property type="match status" value="1"/>
</dbReference>
<dbReference type="Pfam" id="PF00532">
    <property type="entry name" value="Peripla_BP_1"/>
    <property type="match status" value="1"/>
</dbReference>
<dbReference type="RefSeq" id="WP_206655812.1">
    <property type="nucleotide sequence ID" value="NZ_CP071182.1"/>
</dbReference>
<dbReference type="Gene3D" id="1.10.260.40">
    <property type="entry name" value="lambda repressor-like DNA-binding domains"/>
    <property type="match status" value="1"/>
</dbReference>
<keyword evidence="2 6" id="KW-0238">DNA-binding</keyword>
<evidence type="ECO:0000313" key="6">
    <source>
        <dbReference type="EMBL" id="QSO46443.1"/>
    </source>
</evidence>
<dbReference type="KEGG" id="afx:JZ786_18500"/>
<dbReference type="SUPFAM" id="SSF47413">
    <property type="entry name" value="lambda repressor-like DNA-binding domains"/>
    <property type="match status" value="1"/>
</dbReference>
<dbReference type="Proteomes" id="UP000663505">
    <property type="component" value="Chromosome"/>
</dbReference>
<keyword evidence="7" id="KW-1185">Reference proteome</keyword>
<name>A0A9X7Z6P6_9BACL</name>
<dbReference type="PROSITE" id="PS00356">
    <property type="entry name" value="HTH_LACI_1"/>
    <property type="match status" value="1"/>
</dbReference>
<dbReference type="SMART" id="SM00354">
    <property type="entry name" value="HTH_LACI"/>
    <property type="match status" value="1"/>
</dbReference>
<evidence type="ECO:0000256" key="2">
    <source>
        <dbReference type="ARBA" id="ARBA00023125"/>
    </source>
</evidence>
<reference evidence="6 7" key="1">
    <citation type="submission" date="2021-02" db="EMBL/GenBank/DDBJ databases">
        <title>Alicyclobacillus curvatus sp. nov. and Alicyclobacillus mengziensis sp. nov., two acidophilic bacteria isolated from acid mine drainage.</title>
        <authorList>
            <person name="Huang Y."/>
        </authorList>
    </citation>
    <scope>NUCLEOTIDE SEQUENCE [LARGE SCALE GENOMIC DNA]</scope>
    <source>
        <strain evidence="6 7">S30H14</strain>
    </source>
</reference>
<proteinExistence type="predicted"/>
<dbReference type="InterPro" id="IPR010982">
    <property type="entry name" value="Lambda_DNA-bd_dom_sf"/>
</dbReference>
<dbReference type="InterPro" id="IPR028082">
    <property type="entry name" value="Peripla_BP_I"/>
</dbReference>
<feature type="domain" description="HTH lacI-type" evidence="5">
    <location>
        <begin position="6"/>
        <end position="61"/>
    </location>
</feature>
<dbReference type="GO" id="GO:0000976">
    <property type="term" value="F:transcription cis-regulatory region binding"/>
    <property type="evidence" value="ECO:0007669"/>
    <property type="project" value="TreeGrafter"/>
</dbReference>
<dbReference type="SUPFAM" id="SSF53822">
    <property type="entry name" value="Periplasmic binding protein-like I"/>
    <property type="match status" value="1"/>
</dbReference>
<evidence type="ECO:0000256" key="4">
    <source>
        <dbReference type="SAM" id="MobiDB-lite"/>
    </source>
</evidence>
<organism evidence="6 7">
    <name type="scientific">Alicyclobacillus mengziensis</name>
    <dbReference type="NCBI Taxonomy" id="2931921"/>
    <lineage>
        <taxon>Bacteria</taxon>
        <taxon>Bacillati</taxon>
        <taxon>Bacillota</taxon>
        <taxon>Bacilli</taxon>
        <taxon>Bacillales</taxon>
        <taxon>Alicyclobacillaceae</taxon>
        <taxon>Alicyclobacillus</taxon>
    </lineage>
</organism>
<evidence type="ECO:0000259" key="5">
    <source>
        <dbReference type="PROSITE" id="PS50932"/>
    </source>
</evidence>
<dbReference type="CDD" id="cd01392">
    <property type="entry name" value="HTH_LacI"/>
    <property type="match status" value="1"/>
</dbReference>
<evidence type="ECO:0000256" key="1">
    <source>
        <dbReference type="ARBA" id="ARBA00023015"/>
    </source>
</evidence>
<dbReference type="PROSITE" id="PS50932">
    <property type="entry name" value="HTH_LACI_2"/>
    <property type="match status" value="1"/>
</dbReference>
<evidence type="ECO:0000313" key="7">
    <source>
        <dbReference type="Proteomes" id="UP000663505"/>
    </source>
</evidence>
<keyword evidence="1" id="KW-0805">Transcription regulation</keyword>
<dbReference type="InterPro" id="IPR000843">
    <property type="entry name" value="HTH_LacI"/>
</dbReference>
<keyword evidence="3" id="KW-0804">Transcription</keyword>
<dbReference type="InterPro" id="IPR001761">
    <property type="entry name" value="Peripla_BP/Lac1_sug-bd_dom"/>
</dbReference>
<dbReference type="AlphaFoldDB" id="A0A9X7Z6P6"/>
<dbReference type="GO" id="GO:0003700">
    <property type="term" value="F:DNA-binding transcription factor activity"/>
    <property type="evidence" value="ECO:0007669"/>
    <property type="project" value="TreeGrafter"/>
</dbReference>
<dbReference type="Gene3D" id="3.40.50.2300">
    <property type="match status" value="2"/>
</dbReference>
<gene>
    <name evidence="6" type="ORF">JZ786_18500</name>
</gene>
<evidence type="ECO:0000256" key="3">
    <source>
        <dbReference type="ARBA" id="ARBA00023163"/>
    </source>
</evidence>
<dbReference type="PRINTS" id="PR00036">
    <property type="entry name" value="HTHLACI"/>
</dbReference>
<dbReference type="PANTHER" id="PTHR30146:SF145">
    <property type="entry name" value="RIBOSE OPERON REPRESSOR"/>
    <property type="match status" value="1"/>
</dbReference>